<dbReference type="Proteomes" id="UP000190206">
    <property type="component" value="Unassembled WGS sequence"/>
</dbReference>
<dbReference type="Pfam" id="PF00271">
    <property type="entry name" value="Helicase_C"/>
    <property type="match status" value="1"/>
</dbReference>
<dbReference type="PROSITE" id="PS51194">
    <property type="entry name" value="HELICASE_CTER"/>
    <property type="match status" value="1"/>
</dbReference>
<evidence type="ECO:0000259" key="2">
    <source>
        <dbReference type="PROSITE" id="PS51194"/>
    </source>
</evidence>
<accession>A0ABX3L2M3</accession>
<feature type="domain" description="Helicase ATP-binding" evidence="1">
    <location>
        <begin position="35"/>
        <end position="207"/>
    </location>
</feature>
<proteinExistence type="predicted"/>
<feature type="domain" description="Helicase C-terminal" evidence="2">
    <location>
        <begin position="271"/>
        <end position="431"/>
    </location>
</feature>
<keyword evidence="3" id="KW-0255">Endonuclease</keyword>
<evidence type="ECO:0000313" key="3">
    <source>
        <dbReference type="EMBL" id="OOO62060.1"/>
    </source>
</evidence>
<organism evidence="3 4">
    <name type="scientific">Clostridium tepidum</name>
    <dbReference type="NCBI Taxonomy" id="1962263"/>
    <lineage>
        <taxon>Bacteria</taxon>
        <taxon>Bacillati</taxon>
        <taxon>Bacillota</taxon>
        <taxon>Clostridia</taxon>
        <taxon>Eubacteriales</taxon>
        <taxon>Clostridiaceae</taxon>
        <taxon>Clostridium</taxon>
    </lineage>
</organism>
<gene>
    <name evidence="3" type="ORF">BS637_09500</name>
</gene>
<dbReference type="InterPro" id="IPR027417">
    <property type="entry name" value="P-loop_NTPase"/>
</dbReference>
<protein>
    <submittedName>
        <fullName evidence="3">Restriction endonuclease subunit R</fullName>
    </submittedName>
</protein>
<dbReference type="InterPro" id="IPR050742">
    <property type="entry name" value="Helicase_Restrict-Modif_Enz"/>
</dbReference>
<keyword evidence="3" id="KW-0378">Hydrolase</keyword>
<dbReference type="Gene3D" id="3.40.50.300">
    <property type="entry name" value="P-loop containing nucleotide triphosphate hydrolases"/>
    <property type="match status" value="2"/>
</dbReference>
<keyword evidence="3" id="KW-0540">Nuclease</keyword>
<dbReference type="InterPro" id="IPR006935">
    <property type="entry name" value="Helicase/UvrB_N"/>
</dbReference>
<dbReference type="PROSITE" id="PS51192">
    <property type="entry name" value="HELICASE_ATP_BIND_1"/>
    <property type="match status" value="1"/>
</dbReference>
<dbReference type="EMBL" id="MRAD01000008">
    <property type="protein sequence ID" value="OOO62060.1"/>
    <property type="molecule type" value="Genomic_DNA"/>
</dbReference>
<dbReference type="InterPro" id="IPR001650">
    <property type="entry name" value="Helicase_C-like"/>
</dbReference>
<name>A0ABX3L2M3_9CLOT</name>
<evidence type="ECO:0000313" key="4">
    <source>
        <dbReference type="Proteomes" id="UP000190206"/>
    </source>
</evidence>
<comment type="caution">
    <text evidence="3">The sequence shown here is derived from an EMBL/GenBank/DDBJ whole genome shotgun (WGS) entry which is preliminary data.</text>
</comment>
<keyword evidence="4" id="KW-1185">Reference proteome</keyword>
<dbReference type="PANTHER" id="PTHR47396:SF1">
    <property type="entry name" value="ATP-DEPENDENT HELICASE IRC3-RELATED"/>
    <property type="match status" value="1"/>
</dbReference>
<dbReference type="PANTHER" id="PTHR47396">
    <property type="entry name" value="TYPE I RESTRICTION ENZYME ECOKI R PROTEIN"/>
    <property type="match status" value="1"/>
</dbReference>
<dbReference type="Pfam" id="PF04851">
    <property type="entry name" value="ResIII"/>
    <property type="match status" value="1"/>
</dbReference>
<dbReference type="SMART" id="SM00487">
    <property type="entry name" value="DEXDc"/>
    <property type="match status" value="1"/>
</dbReference>
<dbReference type="SUPFAM" id="SSF52540">
    <property type="entry name" value="P-loop containing nucleoside triphosphate hydrolases"/>
    <property type="match status" value="1"/>
</dbReference>
<dbReference type="InterPro" id="IPR014001">
    <property type="entry name" value="Helicase_ATP-bd"/>
</dbReference>
<dbReference type="SMART" id="SM00490">
    <property type="entry name" value="HELICc"/>
    <property type="match status" value="1"/>
</dbReference>
<evidence type="ECO:0000259" key="1">
    <source>
        <dbReference type="PROSITE" id="PS51192"/>
    </source>
</evidence>
<reference evidence="3 4" key="1">
    <citation type="submission" date="2016-12" db="EMBL/GenBank/DDBJ databases">
        <title>Clostridium tepidum sp. nov., a close relative of Clostridium sporogenes and Clostridium botulinum Group I.</title>
        <authorList>
            <person name="Dobritsa A.P."/>
            <person name="Kutumbaka K."/>
            <person name="Werner K."/>
            <person name="Samadpour M."/>
        </authorList>
    </citation>
    <scope>NUCLEOTIDE SEQUENCE [LARGE SCALE GENOMIC DNA]</scope>
    <source>
        <strain evidence="3 4">PE</strain>
    </source>
</reference>
<dbReference type="GO" id="GO:0004519">
    <property type="term" value="F:endonuclease activity"/>
    <property type="evidence" value="ECO:0007669"/>
    <property type="project" value="UniProtKB-KW"/>
</dbReference>
<sequence length="633" mass="73519">MYNHNYFMASIPNIYENPLLRLPQIEAYKKIHEYYNSDYENRNGLVVLPTGVGKTGVMGLAPFGISKGRVLIITPWTTVKETVLDGLDPENFDNFWLKRKVFNSKVLLPNVIEYLGKDTTYEILSVANIVILNVQKLQGRFESSLINIVPKDFFDMIIIDEAHHSTAKTWIECVEYFNDAKVLKLTGTPFRTDGEEINGHLIYKYSLSRAMYHSYVKSLENIEYVPDDLKLTIDNDETRVYSVEEIYKLNLKDTDWVTRSVAYSRDCSEKVVDKSITFLKRKLSNNNNIPHKIIAIACSIPHAKQICELYESKGLKVALIHSALDELEKKRVLKDIENHRVQVVVNVAMLGEGYDHPYLSIAAIFRPFRNELPYAQFIGRILRIIPDENTKASDNIGQIVSHKHLKLDKLWDKYKIEIQESEIIKRLKEYDDVLEADDCDSDIEQKVKTKDIDIGTALEYGEGDISIETYLDTEIIKKAKEDDKKTQEQIKQMAAMFDVTPEQAELLLQQMKSNSDIRKRPDIAYKTKKKSIDCKIREEVIPKLIVKYKIKEDGQDLKRLSLFSGKYWYIPSRVKFKNNAMLSMYMNCYLKDKIGKPRNKWLDNDVDRAEILLNDLENFVETTIKQFYNYDIV</sequence>